<reference evidence="2" key="2">
    <citation type="journal article" date="2015" name="Data Brief">
        <title>Shoot transcriptome of the giant reed, Arundo donax.</title>
        <authorList>
            <person name="Barrero R.A."/>
            <person name="Guerrero F.D."/>
            <person name="Moolhuijzen P."/>
            <person name="Goolsby J.A."/>
            <person name="Tidwell J."/>
            <person name="Bellgard S.E."/>
            <person name="Bellgard M.I."/>
        </authorList>
    </citation>
    <scope>NUCLEOTIDE SEQUENCE</scope>
    <source>
        <tissue evidence="2">Shoot tissue taken approximately 20 cm above the soil surface</tissue>
    </source>
</reference>
<dbReference type="EMBL" id="GBRH01164904">
    <property type="protein sequence ID" value="JAE32992.1"/>
    <property type="molecule type" value="Transcribed_RNA"/>
</dbReference>
<dbReference type="AlphaFoldDB" id="A0A0A9H8A6"/>
<reference evidence="2" key="1">
    <citation type="submission" date="2014-09" db="EMBL/GenBank/DDBJ databases">
        <authorList>
            <person name="Magalhaes I.L.F."/>
            <person name="Oliveira U."/>
            <person name="Santos F.R."/>
            <person name="Vidigal T.H.D.A."/>
            <person name="Brescovit A.D."/>
            <person name="Santos A.J."/>
        </authorList>
    </citation>
    <scope>NUCLEOTIDE SEQUENCE</scope>
    <source>
        <tissue evidence="2">Shoot tissue taken approximately 20 cm above the soil surface</tissue>
    </source>
</reference>
<feature type="region of interest" description="Disordered" evidence="1">
    <location>
        <begin position="1"/>
        <end position="23"/>
    </location>
</feature>
<proteinExistence type="predicted"/>
<name>A0A0A9H8A6_ARUDO</name>
<protein>
    <submittedName>
        <fullName evidence="2">Uncharacterized protein</fullName>
    </submittedName>
</protein>
<evidence type="ECO:0000256" key="1">
    <source>
        <dbReference type="SAM" id="MobiDB-lite"/>
    </source>
</evidence>
<accession>A0A0A9H8A6</accession>
<sequence length="48" mass="5624">MQNRNSFHAKTVHSKHTQCKGYKTYTKREKNELVVTNCKPSHGHNMHS</sequence>
<evidence type="ECO:0000313" key="2">
    <source>
        <dbReference type="EMBL" id="JAE32992.1"/>
    </source>
</evidence>
<organism evidence="2">
    <name type="scientific">Arundo donax</name>
    <name type="common">Giant reed</name>
    <name type="synonym">Donax arundinaceus</name>
    <dbReference type="NCBI Taxonomy" id="35708"/>
    <lineage>
        <taxon>Eukaryota</taxon>
        <taxon>Viridiplantae</taxon>
        <taxon>Streptophyta</taxon>
        <taxon>Embryophyta</taxon>
        <taxon>Tracheophyta</taxon>
        <taxon>Spermatophyta</taxon>
        <taxon>Magnoliopsida</taxon>
        <taxon>Liliopsida</taxon>
        <taxon>Poales</taxon>
        <taxon>Poaceae</taxon>
        <taxon>PACMAD clade</taxon>
        <taxon>Arundinoideae</taxon>
        <taxon>Arundineae</taxon>
        <taxon>Arundo</taxon>
    </lineage>
</organism>